<comment type="caution">
    <text evidence="2">The sequence shown here is derived from an EMBL/GenBank/DDBJ whole genome shotgun (WGS) entry which is preliminary data.</text>
</comment>
<name>A0A1F4T4E7_UNCSA</name>
<evidence type="ECO:0000259" key="1">
    <source>
        <dbReference type="Pfam" id="PF01636"/>
    </source>
</evidence>
<dbReference type="EMBL" id="MEUG01000001">
    <property type="protein sequence ID" value="OGC27584.1"/>
    <property type="molecule type" value="Genomic_DNA"/>
</dbReference>
<dbReference type="SUPFAM" id="SSF56112">
    <property type="entry name" value="Protein kinase-like (PK-like)"/>
    <property type="match status" value="1"/>
</dbReference>
<proteinExistence type="predicted"/>
<dbReference type="Gene3D" id="3.90.1200.10">
    <property type="match status" value="1"/>
</dbReference>
<protein>
    <recommendedName>
        <fullName evidence="1">Aminoglycoside phosphotransferase domain-containing protein</fullName>
    </recommendedName>
</protein>
<dbReference type="InterPro" id="IPR002575">
    <property type="entry name" value="Aminoglycoside_PTrfase"/>
</dbReference>
<evidence type="ECO:0000313" key="2">
    <source>
        <dbReference type="EMBL" id="OGC27584.1"/>
    </source>
</evidence>
<gene>
    <name evidence="2" type="ORF">A3K49_00985</name>
</gene>
<dbReference type="Pfam" id="PF01636">
    <property type="entry name" value="APH"/>
    <property type="match status" value="1"/>
</dbReference>
<feature type="domain" description="Aminoglycoside phosphotransferase" evidence="1">
    <location>
        <begin position="59"/>
        <end position="254"/>
    </location>
</feature>
<organism evidence="2 3">
    <name type="scientific">candidate division WOR-1 bacterium RIFOXYC12_FULL_54_18</name>
    <dbReference type="NCBI Taxonomy" id="1802584"/>
    <lineage>
        <taxon>Bacteria</taxon>
        <taxon>Bacillati</taxon>
        <taxon>Saganbacteria</taxon>
    </lineage>
</organism>
<accession>A0A1F4T4E7</accession>
<dbReference type="InterPro" id="IPR011009">
    <property type="entry name" value="Kinase-like_dom_sf"/>
</dbReference>
<sequence length="378" mass="42403">MIPFINERLLADWSSFNVGAKPDRLLFIKYADRLIRSPEKAVLTFLVKGVYKSEQKPLFIVRFPRYSGGEAVLTLQLEEANLRKAAALPNIPRLLLAAEINKAKVVVISFLPGETMGRNIFSEDLLGVFSDSFERSFGWLSSSQKALGAAESLSPIDLVNKIIAEYTAIFPNKAAANKHVFERLQEAASKQSEIRLPLYFQHGDFHVDNIFVAAGRISGIIDWEDAQFPGLPGFDLFHFVKTYFEAIGGAFADQNMYEELAFISSHEKVIGLINQHVNGYYSKMQIDPRLEEVLLPLYLIKSAVYAGSPRKQAYLALKKLDILISLMPHNISDLMNYLSVFGFSDMARKAAKEGNALLLKNCQQKVSEITESAKKQEK</sequence>
<reference evidence="2 3" key="1">
    <citation type="journal article" date="2016" name="Nat. Commun.">
        <title>Thousands of microbial genomes shed light on interconnected biogeochemical processes in an aquifer system.</title>
        <authorList>
            <person name="Anantharaman K."/>
            <person name="Brown C.T."/>
            <person name="Hug L.A."/>
            <person name="Sharon I."/>
            <person name="Castelle C.J."/>
            <person name="Probst A.J."/>
            <person name="Thomas B.C."/>
            <person name="Singh A."/>
            <person name="Wilkins M.J."/>
            <person name="Karaoz U."/>
            <person name="Brodie E.L."/>
            <person name="Williams K.H."/>
            <person name="Hubbard S.S."/>
            <person name="Banfield J.F."/>
        </authorList>
    </citation>
    <scope>NUCLEOTIDE SEQUENCE [LARGE SCALE GENOMIC DNA]</scope>
</reference>
<dbReference type="AlphaFoldDB" id="A0A1F4T4E7"/>
<dbReference type="Proteomes" id="UP000178602">
    <property type="component" value="Unassembled WGS sequence"/>
</dbReference>
<evidence type="ECO:0000313" key="3">
    <source>
        <dbReference type="Proteomes" id="UP000178602"/>
    </source>
</evidence>